<reference evidence="2 3" key="1">
    <citation type="journal article" date="2020" name="ISME J.">
        <title>Uncovering the hidden diversity of litter-decomposition mechanisms in mushroom-forming fungi.</title>
        <authorList>
            <person name="Floudas D."/>
            <person name="Bentzer J."/>
            <person name="Ahren D."/>
            <person name="Johansson T."/>
            <person name="Persson P."/>
            <person name="Tunlid A."/>
        </authorList>
    </citation>
    <scope>NUCLEOTIDE SEQUENCE [LARGE SCALE GENOMIC DNA]</scope>
    <source>
        <strain evidence="2 3">CBS 661.87</strain>
    </source>
</reference>
<evidence type="ECO:0000256" key="1">
    <source>
        <dbReference type="SAM" id="MobiDB-lite"/>
    </source>
</evidence>
<gene>
    <name evidence="2" type="ORF">D9615_008642</name>
</gene>
<sequence length="123" mass="12808">MAAHLLSSKRHHSPFTSQTTPPAAALSTLSTSMSSSTIPTTGGIQVNHAIDCTVLPVLSTVPDLSNRAHTPTVITTATVAVARDDALSSPGSSSSDDDDLELPKFAYKARTRNLTKRLAPAAL</sequence>
<feature type="compositionally biased region" description="Low complexity" evidence="1">
    <location>
        <begin position="16"/>
        <end position="40"/>
    </location>
</feature>
<keyword evidence="3" id="KW-1185">Reference proteome</keyword>
<name>A0A8H5H4D6_9AGAR</name>
<proteinExistence type="predicted"/>
<organism evidence="2 3">
    <name type="scientific">Tricholomella constricta</name>
    <dbReference type="NCBI Taxonomy" id="117010"/>
    <lineage>
        <taxon>Eukaryota</taxon>
        <taxon>Fungi</taxon>
        <taxon>Dikarya</taxon>
        <taxon>Basidiomycota</taxon>
        <taxon>Agaricomycotina</taxon>
        <taxon>Agaricomycetes</taxon>
        <taxon>Agaricomycetidae</taxon>
        <taxon>Agaricales</taxon>
        <taxon>Tricholomatineae</taxon>
        <taxon>Lyophyllaceae</taxon>
        <taxon>Tricholomella</taxon>
    </lineage>
</organism>
<dbReference type="EMBL" id="JAACJP010000028">
    <property type="protein sequence ID" value="KAF5376484.1"/>
    <property type="molecule type" value="Genomic_DNA"/>
</dbReference>
<evidence type="ECO:0000313" key="2">
    <source>
        <dbReference type="EMBL" id="KAF5376484.1"/>
    </source>
</evidence>
<comment type="caution">
    <text evidence="2">The sequence shown here is derived from an EMBL/GenBank/DDBJ whole genome shotgun (WGS) entry which is preliminary data.</text>
</comment>
<feature type="region of interest" description="Disordered" evidence="1">
    <location>
        <begin position="1"/>
        <end position="40"/>
    </location>
</feature>
<accession>A0A8H5H4D6</accession>
<dbReference type="Proteomes" id="UP000565441">
    <property type="component" value="Unassembled WGS sequence"/>
</dbReference>
<evidence type="ECO:0000313" key="3">
    <source>
        <dbReference type="Proteomes" id="UP000565441"/>
    </source>
</evidence>
<protein>
    <submittedName>
        <fullName evidence="2">Uncharacterized protein</fullName>
    </submittedName>
</protein>
<dbReference type="AlphaFoldDB" id="A0A8H5H4D6"/>